<dbReference type="EMBL" id="JACHMV010000001">
    <property type="protein sequence ID" value="MBB4772207.1"/>
    <property type="molecule type" value="Genomic_DNA"/>
</dbReference>
<feature type="compositionally biased region" description="Gly residues" evidence="1">
    <location>
        <begin position="25"/>
        <end position="36"/>
    </location>
</feature>
<proteinExistence type="predicted"/>
<dbReference type="Proteomes" id="UP001501427">
    <property type="component" value="Unassembled WGS sequence"/>
</dbReference>
<reference evidence="2 5" key="1">
    <citation type="journal article" date="2019" name="Int. J. Syst. Evol. Microbiol.">
        <title>The Global Catalogue of Microorganisms (GCM) 10K type strain sequencing project: providing services to taxonomists for standard genome sequencing and annotation.</title>
        <authorList>
            <consortium name="The Broad Institute Genomics Platform"/>
            <consortium name="The Broad Institute Genome Sequencing Center for Infectious Disease"/>
            <person name="Wu L."/>
            <person name="Ma J."/>
        </authorList>
    </citation>
    <scope>NUCLEOTIDE SEQUENCE [LARGE SCALE GENOMIC DNA]</scope>
    <source>
        <strain evidence="2 5">JCM 10667</strain>
    </source>
</reference>
<accession>A0A7W7MVW3</accession>
<evidence type="ECO:0000313" key="3">
    <source>
        <dbReference type="EMBL" id="MBB4772207.1"/>
    </source>
</evidence>
<feature type="compositionally biased region" description="Basic and acidic residues" evidence="1">
    <location>
        <begin position="39"/>
        <end position="59"/>
    </location>
</feature>
<evidence type="ECO:0000313" key="2">
    <source>
        <dbReference type="EMBL" id="GAA0589390.1"/>
    </source>
</evidence>
<dbReference type="Proteomes" id="UP000549343">
    <property type="component" value="Unassembled WGS sequence"/>
</dbReference>
<dbReference type="EMBL" id="BAAAHD010000067">
    <property type="protein sequence ID" value="GAA0589390.1"/>
    <property type="molecule type" value="Genomic_DNA"/>
</dbReference>
<evidence type="ECO:0000313" key="4">
    <source>
        <dbReference type="Proteomes" id="UP000549343"/>
    </source>
</evidence>
<evidence type="ECO:0000313" key="5">
    <source>
        <dbReference type="Proteomes" id="UP001501427"/>
    </source>
</evidence>
<organism evidence="3 4">
    <name type="scientific">Actinomadura livida</name>
    <dbReference type="NCBI Taxonomy" id="79909"/>
    <lineage>
        <taxon>Bacteria</taxon>
        <taxon>Bacillati</taxon>
        <taxon>Actinomycetota</taxon>
        <taxon>Actinomycetes</taxon>
        <taxon>Streptosporangiales</taxon>
        <taxon>Thermomonosporaceae</taxon>
        <taxon>Actinomadura</taxon>
    </lineage>
</organism>
<evidence type="ECO:0000256" key="1">
    <source>
        <dbReference type="SAM" id="MobiDB-lite"/>
    </source>
</evidence>
<feature type="region of interest" description="Disordered" evidence="1">
    <location>
        <begin position="1"/>
        <end position="66"/>
    </location>
</feature>
<name>A0A7W7MVW3_9ACTN</name>
<protein>
    <submittedName>
        <fullName evidence="3">Uncharacterized protein</fullName>
    </submittedName>
</protein>
<reference evidence="3 4" key="2">
    <citation type="submission" date="2020-08" db="EMBL/GenBank/DDBJ databases">
        <title>Sequencing the genomes of 1000 actinobacteria strains.</title>
        <authorList>
            <person name="Klenk H.-P."/>
        </authorList>
    </citation>
    <scope>NUCLEOTIDE SEQUENCE [LARGE SCALE GENOMIC DNA]</scope>
    <source>
        <strain evidence="3 4">DSM 44772</strain>
    </source>
</reference>
<dbReference type="Pfam" id="PF19756">
    <property type="entry name" value="DUF6243"/>
    <property type="match status" value="1"/>
</dbReference>
<keyword evidence="5" id="KW-1185">Reference proteome</keyword>
<gene>
    <name evidence="3" type="ORF">F4557_000625</name>
    <name evidence="2" type="ORF">GCM10009546_59800</name>
</gene>
<comment type="caution">
    <text evidence="3">The sequence shown here is derived from an EMBL/GenBank/DDBJ whole genome shotgun (WGS) entry which is preliminary data.</text>
</comment>
<dbReference type="AlphaFoldDB" id="A0A7W7MVW3"/>
<dbReference type="RefSeq" id="WP_184891026.1">
    <property type="nucleotide sequence ID" value="NZ_BAAAHD010000067.1"/>
</dbReference>
<sequence length="66" mass="7173">MSKNRRNGMLGVGGQRNNLSRRALRGGGPQGAGNGGDPAAEKKELLRKMRERNQRRADPEQDAASE</sequence>
<reference evidence="2" key="3">
    <citation type="submission" date="2023-12" db="EMBL/GenBank/DDBJ databases">
        <authorList>
            <person name="Sun Q."/>
            <person name="Inoue M."/>
        </authorList>
    </citation>
    <scope>NUCLEOTIDE SEQUENCE</scope>
    <source>
        <strain evidence="2">JCM 10667</strain>
    </source>
</reference>
<dbReference type="InterPro" id="IPR046210">
    <property type="entry name" value="DUF6243"/>
</dbReference>